<accession>A0A9D1J8B5</accession>
<comment type="caution">
    <text evidence="8">The sequence shown here is derived from an EMBL/GenBank/DDBJ whole genome shotgun (WGS) entry which is preliminary data.</text>
</comment>
<dbReference type="GO" id="GO:0008299">
    <property type="term" value="P:isoprenoid biosynthetic process"/>
    <property type="evidence" value="ECO:0007669"/>
    <property type="project" value="UniProtKB-KW"/>
</dbReference>
<dbReference type="SFLD" id="SFLDG01017">
    <property type="entry name" value="Polyprenyl_Transferase_Like"/>
    <property type="match status" value="1"/>
</dbReference>
<evidence type="ECO:0000313" key="8">
    <source>
        <dbReference type="EMBL" id="HIR66260.1"/>
    </source>
</evidence>
<evidence type="ECO:0000256" key="3">
    <source>
        <dbReference type="ARBA" id="ARBA00022679"/>
    </source>
</evidence>
<dbReference type="InterPro" id="IPR033749">
    <property type="entry name" value="Polyprenyl_synt_CS"/>
</dbReference>
<dbReference type="AlphaFoldDB" id="A0A9D1J8B5"/>
<dbReference type="SFLD" id="SFLDS00005">
    <property type="entry name" value="Isoprenoid_Synthase_Type_I"/>
    <property type="match status" value="1"/>
</dbReference>
<dbReference type="EMBL" id="DVHL01000044">
    <property type="protein sequence ID" value="HIR66260.1"/>
    <property type="molecule type" value="Genomic_DNA"/>
</dbReference>
<evidence type="ECO:0000313" key="9">
    <source>
        <dbReference type="Proteomes" id="UP000824200"/>
    </source>
</evidence>
<comment type="cofactor">
    <cofactor evidence="1">
        <name>Mg(2+)</name>
        <dbReference type="ChEBI" id="CHEBI:18420"/>
    </cofactor>
</comment>
<name>A0A9D1J8B5_9BACT</name>
<dbReference type="CDD" id="cd00685">
    <property type="entry name" value="Trans_IPPS_HT"/>
    <property type="match status" value="1"/>
</dbReference>
<keyword evidence="3 7" id="KW-0808">Transferase</keyword>
<dbReference type="GO" id="GO:0004659">
    <property type="term" value="F:prenyltransferase activity"/>
    <property type="evidence" value="ECO:0007669"/>
    <property type="project" value="InterPro"/>
</dbReference>
<keyword evidence="4" id="KW-0479">Metal-binding</keyword>
<evidence type="ECO:0000256" key="7">
    <source>
        <dbReference type="RuleBase" id="RU004466"/>
    </source>
</evidence>
<dbReference type="PANTHER" id="PTHR43281:SF1">
    <property type="entry name" value="FARNESYL DIPHOSPHATE SYNTHASE"/>
    <property type="match status" value="1"/>
</dbReference>
<dbReference type="PANTHER" id="PTHR43281">
    <property type="entry name" value="FARNESYL DIPHOSPHATE SYNTHASE"/>
    <property type="match status" value="1"/>
</dbReference>
<sequence length="270" mass="30533">MKSKISVEFVEEMLRKHLPQQKDKVGQAMEYSLFNGGKRFRPLLLLNTAKAVGKRVNENACLLACALECIHTYSMIHDDLPAMDNDELRRGVRTCHLQYGEAAAILAGDGLLNLAMELVFKGKMEDKYYRRACAYMFEKSGQNGMLYGQCLDLFAETKSFDDANEVALHKTGDLIRAALVCGALCGHATDDEVKIFDEIAVNFGIAYQVVDDLLDAQKCEKSFLDVMTERECRQYAQQLTDKVLSLCDQLPQYDLQFIKDYATQNLSRNH</sequence>
<protein>
    <submittedName>
        <fullName evidence="8">Polyprenyl synthetase family protein</fullName>
    </submittedName>
</protein>
<dbReference type="PROSITE" id="PS00723">
    <property type="entry name" value="POLYPRENYL_SYNTHASE_1"/>
    <property type="match status" value="1"/>
</dbReference>
<evidence type="ECO:0000256" key="1">
    <source>
        <dbReference type="ARBA" id="ARBA00001946"/>
    </source>
</evidence>
<evidence type="ECO:0000256" key="6">
    <source>
        <dbReference type="ARBA" id="ARBA00023229"/>
    </source>
</evidence>
<dbReference type="SUPFAM" id="SSF48576">
    <property type="entry name" value="Terpenoid synthases"/>
    <property type="match status" value="1"/>
</dbReference>
<gene>
    <name evidence="8" type="ORF">IAC95_05225</name>
</gene>
<dbReference type="PROSITE" id="PS00444">
    <property type="entry name" value="POLYPRENYL_SYNTHASE_2"/>
    <property type="match status" value="1"/>
</dbReference>
<keyword evidence="6" id="KW-0414">Isoprene biosynthesis</keyword>
<evidence type="ECO:0000256" key="2">
    <source>
        <dbReference type="ARBA" id="ARBA00006706"/>
    </source>
</evidence>
<dbReference type="InterPro" id="IPR008949">
    <property type="entry name" value="Isoprenoid_synthase_dom_sf"/>
</dbReference>
<comment type="similarity">
    <text evidence="2 7">Belongs to the FPP/GGPP synthase family.</text>
</comment>
<reference evidence="8" key="1">
    <citation type="submission" date="2020-10" db="EMBL/GenBank/DDBJ databases">
        <authorList>
            <person name="Gilroy R."/>
        </authorList>
    </citation>
    <scope>NUCLEOTIDE SEQUENCE</scope>
    <source>
        <strain evidence="8">CHK121-14286</strain>
    </source>
</reference>
<dbReference type="Proteomes" id="UP000824200">
    <property type="component" value="Unassembled WGS sequence"/>
</dbReference>
<dbReference type="InterPro" id="IPR000092">
    <property type="entry name" value="Polyprenyl_synt"/>
</dbReference>
<keyword evidence="5" id="KW-0460">Magnesium</keyword>
<dbReference type="Gene3D" id="1.10.600.10">
    <property type="entry name" value="Farnesyl Diphosphate Synthase"/>
    <property type="match status" value="1"/>
</dbReference>
<evidence type="ECO:0000256" key="4">
    <source>
        <dbReference type="ARBA" id="ARBA00022723"/>
    </source>
</evidence>
<organism evidence="8 9">
    <name type="scientific">Candidatus Fimimonas gallinarum</name>
    <dbReference type="NCBI Taxonomy" id="2840821"/>
    <lineage>
        <taxon>Bacteria</taxon>
        <taxon>Pseudomonadati</taxon>
        <taxon>Myxococcota</taxon>
        <taxon>Myxococcia</taxon>
        <taxon>Myxococcales</taxon>
        <taxon>Cystobacterineae</taxon>
        <taxon>Myxococcaceae</taxon>
        <taxon>Myxococcaceae incertae sedis</taxon>
        <taxon>Candidatus Fimimonas</taxon>
    </lineage>
</organism>
<reference evidence="8" key="2">
    <citation type="journal article" date="2021" name="PeerJ">
        <title>Extensive microbial diversity within the chicken gut microbiome revealed by metagenomics and culture.</title>
        <authorList>
            <person name="Gilroy R."/>
            <person name="Ravi A."/>
            <person name="Getino M."/>
            <person name="Pursley I."/>
            <person name="Horton D.L."/>
            <person name="Alikhan N.F."/>
            <person name="Baker D."/>
            <person name="Gharbi K."/>
            <person name="Hall N."/>
            <person name="Watson M."/>
            <person name="Adriaenssens E.M."/>
            <person name="Foster-Nyarko E."/>
            <person name="Jarju S."/>
            <person name="Secka A."/>
            <person name="Antonio M."/>
            <person name="Oren A."/>
            <person name="Chaudhuri R.R."/>
            <person name="La Ragione R."/>
            <person name="Hildebrand F."/>
            <person name="Pallen M.J."/>
        </authorList>
    </citation>
    <scope>NUCLEOTIDE SEQUENCE</scope>
    <source>
        <strain evidence="8">CHK121-14286</strain>
    </source>
</reference>
<proteinExistence type="inferred from homology"/>
<dbReference type="Pfam" id="PF00348">
    <property type="entry name" value="polyprenyl_synt"/>
    <property type="match status" value="1"/>
</dbReference>
<evidence type="ECO:0000256" key="5">
    <source>
        <dbReference type="ARBA" id="ARBA00022842"/>
    </source>
</evidence>
<dbReference type="GO" id="GO:0046872">
    <property type="term" value="F:metal ion binding"/>
    <property type="evidence" value="ECO:0007669"/>
    <property type="project" value="UniProtKB-KW"/>
</dbReference>